<name>A0AA47MYU9_MERPO</name>
<dbReference type="Pfam" id="PF00098">
    <property type="entry name" value="zf-CCHC"/>
    <property type="match status" value="1"/>
</dbReference>
<organism evidence="5 6">
    <name type="scientific">Merluccius polli</name>
    <name type="common">Benguela hake</name>
    <name type="synonym">Merluccius cadenati</name>
    <dbReference type="NCBI Taxonomy" id="89951"/>
    <lineage>
        <taxon>Eukaryota</taxon>
        <taxon>Metazoa</taxon>
        <taxon>Chordata</taxon>
        <taxon>Craniata</taxon>
        <taxon>Vertebrata</taxon>
        <taxon>Euteleostomi</taxon>
        <taxon>Actinopterygii</taxon>
        <taxon>Neopterygii</taxon>
        <taxon>Teleostei</taxon>
        <taxon>Neoteleostei</taxon>
        <taxon>Acanthomorphata</taxon>
        <taxon>Zeiogadaria</taxon>
        <taxon>Gadariae</taxon>
        <taxon>Gadiformes</taxon>
        <taxon>Gadoidei</taxon>
        <taxon>Merlucciidae</taxon>
        <taxon>Merluccius</taxon>
    </lineage>
</organism>
<feature type="coiled-coil region" evidence="2">
    <location>
        <begin position="250"/>
        <end position="277"/>
    </location>
</feature>
<keyword evidence="1" id="KW-0479">Metal-binding</keyword>
<dbReference type="CDD" id="cd00303">
    <property type="entry name" value="retropepsin_like"/>
    <property type="match status" value="1"/>
</dbReference>
<sequence length="642" mass="70826">MEAEVQELRDMMVQLKADNERLRQERASVPQPRPGQPDAPVTERLVFLPRDRKCPVFSGKTGISIDEWVEEAQACMRARHLSSIDQAFFLFDHLVGEPREEIKFRSNAERRDPDRIIAILRELYGCSESYVALQEAFFSRKQQEGETQQEFSLALLNLMGRCPMLRFYCGTNSQHVLDGALRRELKQLVRRQPLSTLLEVRAEAIRWEREGLPGSARGRSYSLPSIHGIQYGVQGGSRSPAGSQPRDSELGELKELLKQQQDQLNQLTRSIASLQGTHQARRPFRGQPVICRRCQRPGHFAQDCDGERRVPTVCFCSGGKLAPHELQSHSSVGESIGSEGFGGRPGMSRLMSSCPHLDVCIGGVHVPCLIDTGSMVSTITETFFQKHFEPLGQSSLRPCHWLQLRAANGLAIPYVGYTELEVELCGKLISNCGILVVKDPPGGLSSNIPGVLGMNVLRKCYREFFGQYGSSLFDVPLISQAPIPLFQAFQHCHVAETQFPSNLLGRVKVRGRRACRVPGGTMKLVLSTCSAQYASGTVLFEPPESGLPTGLLASPALVKIVHGTACIPVVNVGTTDVLLYPRTSLGTLQCVHIVSLPAGVTKVPPLLRWVCDGQCEQQLGSIPNRLPQAIGEQIENVPKPNS</sequence>
<dbReference type="InterPro" id="IPR021109">
    <property type="entry name" value="Peptidase_aspartic_dom_sf"/>
</dbReference>
<keyword evidence="6" id="KW-1185">Reference proteome</keyword>
<dbReference type="GO" id="GO:0003676">
    <property type="term" value="F:nucleic acid binding"/>
    <property type="evidence" value="ECO:0007669"/>
    <property type="project" value="InterPro"/>
</dbReference>
<keyword evidence="2" id="KW-0175">Coiled coil</keyword>
<comment type="caution">
    <text evidence="5">The sequence shown here is derived from an EMBL/GenBank/DDBJ whole genome shotgun (WGS) entry which is preliminary data.</text>
</comment>
<dbReference type="Gene3D" id="2.40.70.10">
    <property type="entry name" value="Acid Proteases"/>
    <property type="match status" value="1"/>
</dbReference>
<keyword evidence="1" id="KW-0862">Zinc</keyword>
<evidence type="ECO:0000313" key="6">
    <source>
        <dbReference type="Proteomes" id="UP001174136"/>
    </source>
</evidence>
<gene>
    <name evidence="5" type="ORF">N1851_011071</name>
</gene>
<evidence type="ECO:0000256" key="3">
    <source>
        <dbReference type="SAM" id="MobiDB-lite"/>
    </source>
</evidence>
<keyword evidence="1" id="KW-0863">Zinc-finger</keyword>
<accession>A0AA47MYU9</accession>
<evidence type="ECO:0000313" key="5">
    <source>
        <dbReference type="EMBL" id="KAK0148586.1"/>
    </source>
</evidence>
<dbReference type="Proteomes" id="UP001174136">
    <property type="component" value="Unassembled WGS sequence"/>
</dbReference>
<reference evidence="5" key="1">
    <citation type="journal article" date="2023" name="Front. Mar. Sci.">
        <title>A new Merluccius polli reference genome to investigate the effects of global change in West African waters.</title>
        <authorList>
            <person name="Mateo J.L."/>
            <person name="Blanco-Fernandez C."/>
            <person name="Garcia-Vazquez E."/>
            <person name="Machado-Schiaffino G."/>
        </authorList>
    </citation>
    <scope>NUCLEOTIDE SEQUENCE</scope>
    <source>
        <strain evidence="5">C29</strain>
        <tissue evidence="5">Fin</tissue>
    </source>
</reference>
<dbReference type="AlphaFoldDB" id="A0AA47MYU9"/>
<dbReference type="InterPro" id="IPR001878">
    <property type="entry name" value="Znf_CCHC"/>
</dbReference>
<dbReference type="GO" id="GO:0008270">
    <property type="term" value="F:zinc ion binding"/>
    <property type="evidence" value="ECO:0007669"/>
    <property type="project" value="UniProtKB-KW"/>
</dbReference>
<dbReference type="SUPFAM" id="SSF50630">
    <property type="entry name" value="Acid proteases"/>
    <property type="match status" value="1"/>
</dbReference>
<proteinExistence type="predicted"/>
<dbReference type="EMBL" id="JAOPHQ010002009">
    <property type="protein sequence ID" value="KAK0148586.1"/>
    <property type="molecule type" value="Genomic_DNA"/>
</dbReference>
<evidence type="ECO:0000256" key="2">
    <source>
        <dbReference type="SAM" id="Coils"/>
    </source>
</evidence>
<dbReference type="PROSITE" id="PS50158">
    <property type="entry name" value="ZF_CCHC"/>
    <property type="match status" value="1"/>
</dbReference>
<evidence type="ECO:0000256" key="1">
    <source>
        <dbReference type="PROSITE-ProRule" id="PRU00047"/>
    </source>
</evidence>
<feature type="region of interest" description="Disordered" evidence="3">
    <location>
        <begin position="19"/>
        <end position="40"/>
    </location>
</feature>
<dbReference type="SUPFAM" id="SSF57756">
    <property type="entry name" value="Retrovirus zinc finger-like domains"/>
    <property type="match status" value="1"/>
</dbReference>
<evidence type="ECO:0000259" key="4">
    <source>
        <dbReference type="PROSITE" id="PS50158"/>
    </source>
</evidence>
<dbReference type="InterPro" id="IPR036875">
    <property type="entry name" value="Znf_CCHC_sf"/>
</dbReference>
<feature type="domain" description="CCHC-type" evidence="4">
    <location>
        <begin position="291"/>
        <end position="304"/>
    </location>
</feature>
<protein>
    <recommendedName>
        <fullName evidence="4">CCHC-type domain-containing protein</fullName>
    </recommendedName>
</protein>